<dbReference type="InterPro" id="IPR036365">
    <property type="entry name" value="PGBD-like_sf"/>
</dbReference>
<dbReference type="AlphaFoldDB" id="A0AA48M5I6"/>
<evidence type="ECO:0000259" key="6">
    <source>
        <dbReference type="SMART" id="SM00644"/>
    </source>
</evidence>
<evidence type="ECO:0000313" key="7">
    <source>
        <dbReference type="EMBL" id="CAJ0885077.1"/>
    </source>
</evidence>
<feature type="domain" description="N-acetylmuramoyl-L-alanine amidase" evidence="6">
    <location>
        <begin position="223"/>
        <end position="359"/>
    </location>
</feature>
<dbReference type="EC" id="3.5.1.28" evidence="3"/>
<dbReference type="CDD" id="cd06583">
    <property type="entry name" value="PGRP"/>
    <property type="match status" value="1"/>
</dbReference>
<dbReference type="InterPro" id="IPR013785">
    <property type="entry name" value="Aldolase_TIM"/>
</dbReference>
<dbReference type="GO" id="GO:0008745">
    <property type="term" value="F:N-acetylmuramoyl-L-alanine amidase activity"/>
    <property type="evidence" value="ECO:0007669"/>
    <property type="project" value="UniProtKB-EC"/>
</dbReference>
<dbReference type="GO" id="GO:0009228">
    <property type="term" value="P:thiamine biosynthetic process"/>
    <property type="evidence" value="ECO:0007669"/>
    <property type="project" value="UniProtKB-KW"/>
</dbReference>
<keyword evidence="5" id="KW-0961">Cell wall biogenesis/degradation</keyword>
<evidence type="ECO:0000256" key="5">
    <source>
        <dbReference type="ARBA" id="ARBA00023316"/>
    </source>
</evidence>
<comment type="catalytic activity">
    <reaction evidence="1">
        <text>Hydrolyzes the link between N-acetylmuramoyl residues and L-amino acid residues in certain cell-wall glycopeptides.</text>
        <dbReference type="EC" id="3.5.1.28"/>
    </reaction>
</comment>
<proteinExistence type="inferred from homology"/>
<evidence type="ECO:0000256" key="1">
    <source>
        <dbReference type="ARBA" id="ARBA00001561"/>
    </source>
</evidence>
<organism evidence="7">
    <name type="scientific">freshwater sediment metagenome</name>
    <dbReference type="NCBI Taxonomy" id="556182"/>
    <lineage>
        <taxon>unclassified sequences</taxon>
        <taxon>metagenomes</taxon>
        <taxon>ecological metagenomes</taxon>
    </lineage>
</organism>
<dbReference type="InterPro" id="IPR036206">
    <property type="entry name" value="ThiamineP_synth_sf"/>
</dbReference>
<dbReference type="EMBL" id="OY288114">
    <property type="protein sequence ID" value="CAJ0885077.1"/>
    <property type="molecule type" value="Genomic_DNA"/>
</dbReference>
<dbReference type="GO" id="GO:0071555">
    <property type="term" value="P:cell wall organization"/>
    <property type="evidence" value="ECO:0007669"/>
    <property type="project" value="UniProtKB-KW"/>
</dbReference>
<dbReference type="InterPro" id="IPR002502">
    <property type="entry name" value="Amidase_domain"/>
</dbReference>
<dbReference type="SUPFAM" id="SSF51391">
    <property type="entry name" value="Thiamin phosphate synthase"/>
    <property type="match status" value="1"/>
</dbReference>
<protein>
    <recommendedName>
        <fullName evidence="3">N-acetylmuramoyl-L-alanine amidase</fullName>
        <ecNumber evidence="3">3.5.1.28</ecNumber>
    </recommendedName>
</protein>
<dbReference type="SUPFAM" id="SSF47090">
    <property type="entry name" value="PGBD-like"/>
    <property type="match status" value="1"/>
</dbReference>
<dbReference type="CDD" id="cd00564">
    <property type="entry name" value="TMP_TenI"/>
    <property type="match status" value="1"/>
</dbReference>
<dbReference type="GO" id="GO:0019867">
    <property type="term" value="C:outer membrane"/>
    <property type="evidence" value="ECO:0007669"/>
    <property type="project" value="TreeGrafter"/>
</dbReference>
<dbReference type="GO" id="GO:0016301">
    <property type="term" value="F:kinase activity"/>
    <property type="evidence" value="ECO:0007669"/>
    <property type="project" value="UniProtKB-KW"/>
</dbReference>
<dbReference type="GO" id="GO:0009254">
    <property type="term" value="P:peptidoglycan turnover"/>
    <property type="evidence" value="ECO:0007669"/>
    <property type="project" value="TreeGrafter"/>
</dbReference>
<comment type="similarity">
    <text evidence="2">Belongs to the N-acetylmuramoyl-L-alanine amidase 2 family.</text>
</comment>
<dbReference type="InterPro" id="IPR036505">
    <property type="entry name" value="Amidase/PGRP_sf"/>
</dbReference>
<dbReference type="Gene3D" id="1.10.101.10">
    <property type="entry name" value="PGBD-like superfamily/PGBD"/>
    <property type="match status" value="1"/>
</dbReference>
<dbReference type="PANTHER" id="PTHR30417:SF1">
    <property type="entry name" value="N-ACETYLMURAMOYL-L-ALANINE AMIDASE AMID"/>
    <property type="match status" value="1"/>
</dbReference>
<dbReference type="Pfam" id="PF02581">
    <property type="entry name" value="TMP-TENI"/>
    <property type="match status" value="1"/>
</dbReference>
<dbReference type="InterPro" id="IPR051206">
    <property type="entry name" value="NAMLAA_amidase_2"/>
</dbReference>
<dbReference type="Pfam" id="PF01510">
    <property type="entry name" value="Amidase_2"/>
    <property type="match status" value="1"/>
</dbReference>
<dbReference type="NCBIfam" id="NF000734">
    <property type="entry name" value="PRK00043.1-5"/>
    <property type="match status" value="1"/>
</dbReference>
<dbReference type="PANTHER" id="PTHR30417">
    <property type="entry name" value="N-ACETYLMURAMOYL-L-ALANINE AMIDASE AMID"/>
    <property type="match status" value="1"/>
</dbReference>
<evidence type="ECO:0000256" key="4">
    <source>
        <dbReference type="ARBA" id="ARBA00022801"/>
    </source>
</evidence>
<dbReference type="SMART" id="SM00644">
    <property type="entry name" value="Ami_2"/>
    <property type="match status" value="1"/>
</dbReference>
<sequence length="458" mass="50027">MTARSLDPFYLIVDSSAWLPRLLPLGVRLVQLRVKDRPEAELRAEIARARDLCRGTGAQLVVNDYWKLAIDEGCDFVHLGQEDLAGADVPALRRHGVSIGVSTHDGAELDRALSVAPDYIALGPVWPTLLKQMTFAPQGLDKLSIWKKRIGDIPLVAIGGLTPTRACLALAAGADSACVVTDILRAPDPQTRTIEWIATTAPWREAPELTRSFIPDYAGARVLPSPNHGPRARPVSALVLHYTGMPTAEGALEMLCSPIREVSAHYVVEEDGRVLQLVPEERRAWHAGQSYWAGEMDMNSASIGIEIVHPGHIDPRPYPQAQIDAVIALSRDICARRGIAPERVLAHSDIAPRRKTDPGEFFPWETLAAAGVGQCVSTGPAGGEALEREMRGETVSQLQRQLSAFGYKIIETGIYDEDTATAVAAFQRHYRTERVDGRADASTRDALLRLLETRGVCQ</sequence>
<dbReference type="InterPro" id="IPR036366">
    <property type="entry name" value="PGBDSf"/>
</dbReference>
<dbReference type="SUPFAM" id="SSF55846">
    <property type="entry name" value="N-acetylmuramoyl-L-alanine amidase-like"/>
    <property type="match status" value="1"/>
</dbReference>
<dbReference type="InterPro" id="IPR002477">
    <property type="entry name" value="Peptidoglycan-bd-like"/>
</dbReference>
<keyword evidence="7" id="KW-0808">Transferase</keyword>
<reference evidence="7" key="1">
    <citation type="submission" date="2023-07" db="EMBL/GenBank/DDBJ databases">
        <authorList>
            <person name="Pelsma A.J. K."/>
        </authorList>
    </citation>
    <scope>NUCLEOTIDE SEQUENCE</scope>
</reference>
<evidence type="ECO:0000256" key="2">
    <source>
        <dbReference type="ARBA" id="ARBA00007553"/>
    </source>
</evidence>
<keyword evidence="4" id="KW-0378">Hydrolase</keyword>
<accession>A0AA48M5I6</accession>
<dbReference type="Pfam" id="PF01471">
    <property type="entry name" value="PG_binding_1"/>
    <property type="match status" value="1"/>
</dbReference>
<dbReference type="Gene3D" id="3.20.20.70">
    <property type="entry name" value="Aldolase class I"/>
    <property type="match status" value="1"/>
</dbReference>
<name>A0AA48M5I6_9ZZZZ</name>
<keyword evidence="7" id="KW-0418">Kinase</keyword>
<evidence type="ECO:0000256" key="3">
    <source>
        <dbReference type="ARBA" id="ARBA00011901"/>
    </source>
</evidence>
<dbReference type="GO" id="GO:0009253">
    <property type="term" value="P:peptidoglycan catabolic process"/>
    <property type="evidence" value="ECO:0007669"/>
    <property type="project" value="InterPro"/>
</dbReference>
<gene>
    <name evidence="7" type="primary">thiDE</name>
    <name evidence="7" type="ORF">AMST5_03581</name>
</gene>
<dbReference type="Gene3D" id="3.40.80.10">
    <property type="entry name" value="Peptidoglycan recognition protein-like"/>
    <property type="match status" value="1"/>
</dbReference>
<dbReference type="InterPro" id="IPR022998">
    <property type="entry name" value="ThiamineP_synth_TenI"/>
</dbReference>